<evidence type="ECO:0000313" key="3">
    <source>
        <dbReference type="Proteomes" id="UP000198510"/>
    </source>
</evidence>
<evidence type="ECO:0000313" key="2">
    <source>
        <dbReference type="EMBL" id="SDL55309.1"/>
    </source>
</evidence>
<protein>
    <submittedName>
        <fullName evidence="2">Uncharacterized protein</fullName>
    </submittedName>
</protein>
<keyword evidence="1" id="KW-1133">Transmembrane helix</keyword>
<dbReference type="OrthoDB" id="875405at2"/>
<keyword evidence="1" id="KW-0812">Transmembrane</keyword>
<feature type="transmembrane region" description="Helical" evidence="1">
    <location>
        <begin position="97"/>
        <end position="115"/>
    </location>
</feature>
<name>A0A1G9L079_9BACT</name>
<keyword evidence="1" id="KW-0472">Membrane</keyword>
<proteinExistence type="predicted"/>
<accession>A0A1G9L079</accession>
<reference evidence="2 3" key="1">
    <citation type="submission" date="2016-10" db="EMBL/GenBank/DDBJ databases">
        <authorList>
            <person name="de Groot N.N."/>
        </authorList>
    </citation>
    <scope>NUCLEOTIDE SEQUENCE [LARGE SCALE GENOMIC DNA]</scope>
    <source>
        <strain evidence="2 3">DSM 25186</strain>
    </source>
</reference>
<feature type="transmembrane region" description="Helical" evidence="1">
    <location>
        <begin position="190"/>
        <end position="211"/>
    </location>
</feature>
<dbReference type="STRING" id="1075417.SAMN05421823_106301"/>
<dbReference type="EMBL" id="FNFO01000006">
    <property type="protein sequence ID" value="SDL55309.1"/>
    <property type="molecule type" value="Genomic_DNA"/>
</dbReference>
<dbReference type="RefSeq" id="WP_143017345.1">
    <property type="nucleotide sequence ID" value="NZ_FNFO01000006.1"/>
</dbReference>
<dbReference type="Proteomes" id="UP000198510">
    <property type="component" value="Unassembled WGS sequence"/>
</dbReference>
<feature type="transmembrane region" description="Helical" evidence="1">
    <location>
        <begin position="65"/>
        <end position="85"/>
    </location>
</feature>
<organism evidence="2 3">
    <name type="scientific">Catalinimonas alkaloidigena</name>
    <dbReference type="NCBI Taxonomy" id="1075417"/>
    <lineage>
        <taxon>Bacteria</taxon>
        <taxon>Pseudomonadati</taxon>
        <taxon>Bacteroidota</taxon>
        <taxon>Cytophagia</taxon>
        <taxon>Cytophagales</taxon>
        <taxon>Catalimonadaceae</taxon>
        <taxon>Catalinimonas</taxon>
    </lineage>
</organism>
<sequence length="340" mass="38192">MTLPFRPALVLFLTLACAVLGYSYWLASSAPFLAHPDLMSFAMTVDLCVGIPALFYVLVIRKSRLTPLSLVGVTVLTIVLAHGILPPAHRTYLTWMKQGMGLVEVAVIGWGMLHLRKIILRYRQLQRHQSDFLTHARRAICETTSLPQKVVYLLVGEMAVLYYTLLGWRLSAEAKPGQQLLTAYRENGYAGLWGVFVFLGLLETGLIHLLVAHWYPTAAWVLTLISLYSLLFLIGDFVALVKRPTLLTAEALQLRVGLRWQAVIARDEILDLTLVQDVPPQAPDHLSTELFGTPNVQLRLRTPRPVEGPYGLRKTVSLIAFWADDPQNVMQWWQSASPRS</sequence>
<evidence type="ECO:0000256" key="1">
    <source>
        <dbReference type="SAM" id="Phobius"/>
    </source>
</evidence>
<feature type="transmembrane region" description="Helical" evidence="1">
    <location>
        <begin position="218"/>
        <end position="241"/>
    </location>
</feature>
<feature type="transmembrane region" description="Helical" evidence="1">
    <location>
        <begin position="39"/>
        <end position="58"/>
    </location>
</feature>
<gene>
    <name evidence="2" type="ORF">SAMN05421823_106301</name>
</gene>
<dbReference type="PROSITE" id="PS51257">
    <property type="entry name" value="PROKAR_LIPOPROTEIN"/>
    <property type="match status" value="1"/>
</dbReference>
<keyword evidence="3" id="KW-1185">Reference proteome</keyword>
<dbReference type="AlphaFoldDB" id="A0A1G9L079"/>
<feature type="transmembrane region" description="Helical" evidence="1">
    <location>
        <begin position="150"/>
        <end position="170"/>
    </location>
</feature>